<feature type="compositionally biased region" description="Basic residues" evidence="2">
    <location>
        <begin position="479"/>
        <end position="490"/>
    </location>
</feature>
<evidence type="ECO:0000313" key="5">
    <source>
        <dbReference type="Proteomes" id="UP001498771"/>
    </source>
</evidence>
<name>A0ABR1FA39_9ASCO</name>
<evidence type="ECO:0000259" key="3">
    <source>
        <dbReference type="Pfam" id="PF13257"/>
    </source>
</evidence>
<evidence type="ECO:0000256" key="1">
    <source>
        <dbReference type="SAM" id="Coils"/>
    </source>
</evidence>
<dbReference type="RefSeq" id="XP_064769744.1">
    <property type="nucleotide sequence ID" value="XM_064911008.1"/>
</dbReference>
<evidence type="ECO:0000313" key="4">
    <source>
        <dbReference type="EMBL" id="KAK7206711.1"/>
    </source>
</evidence>
<proteinExistence type="predicted"/>
<comment type="caution">
    <text evidence="4">The sequence shown here is derived from an EMBL/GenBank/DDBJ whole genome shotgun (WGS) entry which is preliminary data.</text>
</comment>
<sequence length="609" mass="65303">MDGVSSPGLARASSLRATTGKNIYNFELVKKVRSDLSAPSSAAAAVTPGSNSGPSDALKERRRQRAFRLSLSIPRAPPPPPPEVTTPITEDASSVAPDLFVSPKMPTKPARDSVFFDEAADNFLTLLAAKERRVLELRSELASAEADLQQLQQQYSAHEERPRRAAPVPLLQQPFANALHGHHSSQPYSAMAAATTAASHVNAHVRARSSLDRQSITSASSSTSSTTTTITNDGNQTKAAGAGRMLNGSFPFPSPPKTAPSGRPLAPPRTSSLADKPAGDRAQPNPLSSSPAPIDDLPYLMHNDEFEYDDESRNNPNVPIRAEEVIVMGKKIAEGINSHFWNFYNDIKAAAVGEELLGAPSRRSGANGSPVRDYQQAGMGSSAAANGKSKMLERGSSAAPANQINWQHSRSSTYDSHDSANDYIDEDEGQSDDDDNHSTPTRVSDSPPIRHISSFVNSPVLSEPLGIDSAEFRGSPQSKHGHSMRSHPLRRTLTEQQQQQLQQQQQQQPQQQQLSAGEYNGYSVLRETPAAVSSTSLIDLESSEDESHTSAPPSLTNTVQSRISTTEPSKRYSVYNMDFDLAAATAAAGNGTAASSRSSSRSRGSSLFQ</sequence>
<organism evidence="4 5">
    <name type="scientific">Myxozyma melibiosi</name>
    <dbReference type="NCBI Taxonomy" id="54550"/>
    <lineage>
        <taxon>Eukaryota</taxon>
        <taxon>Fungi</taxon>
        <taxon>Dikarya</taxon>
        <taxon>Ascomycota</taxon>
        <taxon>Saccharomycotina</taxon>
        <taxon>Lipomycetes</taxon>
        <taxon>Lipomycetales</taxon>
        <taxon>Lipomycetaceae</taxon>
        <taxon>Myxozyma</taxon>
    </lineage>
</organism>
<feature type="region of interest" description="Disordered" evidence="2">
    <location>
        <begin position="360"/>
        <end position="515"/>
    </location>
</feature>
<feature type="region of interest" description="Disordered" evidence="2">
    <location>
        <begin position="207"/>
        <end position="298"/>
    </location>
</feature>
<feature type="region of interest" description="Disordered" evidence="2">
    <location>
        <begin position="37"/>
        <end position="64"/>
    </location>
</feature>
<dbReference type="Pfam" id="PF13257">
    <property type="entry name" value="DUF4048"/>
    <property type="match status" value="1"/>
</dbReference>
<feature type="compositionally biased region" description="Acidic residues" evidence="2">
    <location>
        <begin position="423"/>
        <end position="435"/>
    </location>
</feature>
<dbReference type="GeneID" id="90036520"/>
<protein>
    <recommendedName>
        <fullName evidence="3">DUF4048 domain-containing protein</fullName>
    </recommendedName>
</protein>
<dbReference type="InterPro" id="IPR025122">
    <property type="entry name" value="DUF4048"/>
</dbReference>
<feature type="domain" description="DUF4048" evidence="3">
    <location>
        <begin position="261"/>
        <end position="417"/>
    </location>
</feature>
<feature type="coiled-coil region" evidence="1">
    <location>
        <begin position="127"/>
        <end position="161"/>
    </location>
</feature>
<feature type="region of interest" description="Disordered" evidence="2">
    <location>
        <begin position="587"/>
        <end position="609"/>
    </location>
</feature>
<feature type="compositionally biased region" description="Polar residues" evidence="2">
    <location>
        <begin position="549"/>
        <end position="566"/>
    </location>
</feature>
<accession>A0ABR1FA39</accession>
<evidence type="ECO:0000256" key="2">
    <source>
        <dbReference type="SAM" id="MobiDB-lite"/>
    </source>
</evidence>
<feature type="compositionally biased region" description="Polar residues" evidence="2">
    <location>
        <begin position="399"/>
        <end position="414"/>
    </location>
</feature>
<feature type="compositionally biased region" description="Low complexity" evidence="2">
    <location>
        <begin position="215"/>
        <end position="231"/>
    </location>
</feature>
<gene>
    <name evidence="4" type="ORF">BZA70DRAFT_266129</name>
</gene>
<feature type="compositionally biased region" description="Low complexity" evidence="2">
    <location>
        <begin position="496"/>
        <end position="514"/>
    </location>
</feature>
<dbReference type="EMBL" id="JBBJBU010000002">
    <property type="protein sequence ID" value="KAK7206711.1"/>
    <property type="molecule type" value="Genomic_DNA"/>
</dbReference>
<dbReference type="Proteomes" id="UP001498771">
    <property type="component" value="Unassembled WGS sequence"/>
</dbReference>
<reference evidence="4 5" key="1">
    <citation type="submission" date="2024-03" db="EMBL/GenBank/DDBJ databases">
        <title>Genome-scale model development and genomic sequencing of the oleaginous clade Lipomyces.</title>
        <authorList>
            <consortium name="Lawrence Berkeley National Laboratory"/>
            <person name="Czajka J.J."/>
            <person name="Han Y."/>
            <person name="Kim J."/>
            <person name="Mondo S.J."/>
            <person name="Hofstad B.A."/>
            <person name="Robles A."/>
            <person name="Haridas S."/>
            <person name="Riley R."/>
            <person name="LaButti K."/>
            <person name="Pangilinan J."/>
            <person name="Andreopoulos W."/>
            <person name="Lipzen A."/>
            <person name="Yan J."/>
            <person name="Wang M."/>
            <person name="Ng V."/>
            <person name="Grigoriev I.V."/>
            <person name="Spatafora J.W."/>
            <person name="Magnuson J.K."/>
            <person name="Baker S.E."/>
            <person name="Pomraning K.R."/>
        </authorList>
    </citation>
    <scope>NUCLEOTIDE SEQUENCE [LARGE SCALE GENOMIC DNA]</scope>
    <source>
        <strain evidence="4 5">Phaff 52-87</strain>
    </source>
</reference>
<keyword evidence="1" id="KW-0175">Coiled coil</keyword>
<feature type="region of interest" description="Disordered" evidence="2">
    <location>
        <begin position="539"/>
        <end position="566"/>
    </location>
</feature>
<keyword evidence="5" id="KW-1185">Reference proteome</keyword>